<dbReference type="InterPro" id="IPR007167">
    <property type="entry name" value="Fe-transptr_FeoA-like"/>
</dbReference>
<dbReference type="GO" id="GO:0046914">
    <property type="term" value="F:transition metal ion binding"/>
    <property type="evidence" value="ECO:0007669"/>
    <property type="project" value="InterPro"/>
</dbReference>
<evidence type="ECO:0000256" key="1">
    <source>
        <dbReference type="ARBA" id="ARBA00023004"/>
    </source>
</evidence>
<organism evidence="3 4">
    <name type="scientific">Thalassotalea euphylliae</name>
    <dbReference type="NCBI Taxonomy" id="1655234"/>
    <lineage>
        <taxon>Bacteria</taxon>
        <taxon>Pseudomonadati</taxon>
        <taxon>Pseudomonadota</taxon>
        <taxon>Gammaproteobacteria</taxon>
        <taxon>Alteromonadales</taxon>
        <taxon>Colwelliaceae</taxon>
        <taxon>Thalassotalea</taxon>
    </lineage>
</organism>
<dbReference type="SMART" id="SM00899">
    <property type="entry name" value="FeoA"/>
    <property type="match status" value="1"/>
</dbReference>
<name>A0A3E0TTV6_9GAMM</name>
<dbReference type="InterPro" id="IPR038157">
    <property type="entry name" value="FeoA_core_dom"/>
</dbReference>
<evidence type="ECO:0000313" key="4">
    <source>
        <dbReference type="Proteomes" id="UP000256478"/>
    </source>
</evidence>
<reference evidence="3 4" key="1">
    <citation type="submission" date="2018-08" db="EMBL/GenBank/DDBJ databases">
        <title>Thalassotalea euphylliae genome.</title>
        <authorList>
            <person name="Summers S."/>
            <person name="Rice S.A."/>
            <person name="Freckelton M.L."/>
            <person name="Nedved B.T."/>
            <person name="Hadfield M.G."/>
        </authorList>
    </citation>
    <scope>NUCLEOTIDE SEQUENCE [LARGE SCALE GENOMIC DNA]</scope>
    <source>
        <strain evidence="3 4">H1</strain>
    </source>
</reference>
<dbReference type="AlphaFoldDB" id="A0A3E0TTV6"/>
<accession>A0A3E0TTV6</accession>
<dbReference type="InterPro" id="IPR008988">
    <property type="entry name" value="Transcriptional_repressor_C"/>
</dbReference>
<dbReference type="EMBL" id="QUOU01000001">
    <property type="protein sequence ID" value="REL27355.1"/>
    <property type="molecule type" value="Genomic_DNA"/>
</dbReference>
<keyword evidence="1" id="KW-0408">Iron</keyword>
<proteinExistence type="predicted"/>
<evidence type="ECO:0000313" key="3">
    <source>
        <dbReference type="EMBL" id="REL27355.1"/>
    </source>
</evidence>
<gene>
    <name evidence="3" type="ORF">DXX93_12795</name>
</gene>
<protein>
    <submittedName>
        <fullName evidence="3">Ferrous iron transport protein A</fullName>
    </submittedName>
</protein>
<comment type="caution">
    <text evidence="3">The sequence shown here is derived from an EMBL/GenBank/DDBJ whole genome shotgun (WGS) entry which is preliminary data.</text>
</comment>
<dbReference type="Gene3D" id="2.30.30.90">
    <property type="match status" value="1"/>
</dbReference>
<dbReference type="OrthoDB" id="5770927at2"/>
<sequence>MSFVSIRIINFMKLTQASIGARYRVINLPSLPEELVSILEYGLLVGSQLSVVAISPFKGPMAISLDGTMLSLPAELAAEIDVEGV</sequence>
<evidence type="ECO:0000259" key="2">
    <source>
        <dbReference type="SMART" id="SM00899"/>
    </source>
</evidence>
<dbReference type="Proteomes" id="UP000256478">
    <property type="component" value="Unassembled WGS sequence"/>
</dbReference>
<dbReference type="SUPFAM" id="SSF50037">
    <property type="entry name" value="C-terminal domain of transcriptional repressors"/>
    <property type="match status" value="1"/>
</dbReference>
<feature type="domain" description="Ferrous iron transporter FeoA-like" evidence="2">
    <location>
        <begin position="12"/>
        <end position="84"/>
    </location>
</feature>
<dbReference type="Pfam" id="PF04023">
    <property type="entry name" value="FeoA"/>
    <property type="match status" value="1"/>
</dbReference>